<proteinExistence type="predicted"/>
<accession>A0A8J6FDX0</accession>
<evidence type="ECO:0000313" key="1">
    <source>
        <dbReference type="EMBL" id="KAG9486428.1"/>
    </source>
</evidence>
<dbReference type="EMBL" id="WNTK01000003">
    <property type="protein sequence ID" value="KAG9486428.1"/>
    <property type="molecule type" value="Genomic_DNA"/>
</dbReference>
<evidence type="ECO:0000313" key="2">
    <source>
        <dbReference type="Proteomes" id="UP000770717"/>
    </source>
</evidence>
<reference evidence="1" key="1">
    <citation type="thesis" date="2020" institute="ProQuest LLC" country="789 East Eisenhower Parkway, Ann Arbor, MI, USA">
        <title>Comparative Genomics and Chromosome Evolution.</title>
        <authorList>
            <person name="Mudd A.B."/>
        </authorList>
    </citation>
    <scope>NUCLEOTIDE SEQUENCE</scope>
    <source>
        <strain evidence="1">HN-11 Male</strain>
        <tissue evidence="1">Kidney and liver</tissue>
    </source>
</reference>
<protein>
    <submittedName>
        <fullName evidence="1">Uncharacterized protein</fullName>
    </submittedName>
</protein>
<gene>
    <name evidence="1" type="ORF">GDO78_006677</name>
</gene>
<comment type="caution">
    <text evidence="1">The sequence shown here is derived from an EMBL/GenBank/DDBJ whole genome shotgun (WGS) entry which is preliminary data.</text>
</comment>
<sequence>MCGAFLRELALSYRTENMRLPRQWKGALSLSPEYPFNSQNSIALLISSKGKTRKNSCHPQIYFPSANESLRLITLELEYYMSSNAVTMRSQSGESLGLLFY</sequence>
<dbReference type="AlphaFoldDB" id="A0A8J6FDX0"/>
<dbReference type="Proteomes" id="UP000770717">
    <property type="component" value="Unassembled WGS sequence"/>
</dbReference>
<keyword evidence="2" id="KW-1185">Reference proteome</keyword>
<organism evidence="1 2">
    <name type="scientific">Eleutherodactylus coqui</name>
    <name type="common">Puerto Rican coqui</name>
    <dbReference type="NCBI Taxonomy" id="57060"/>
    <lineage>
        <taxon>Eukaryota</taxon>
        <taxon>Metazoa</taxon>
        <taxon>Chordata</taxon>
        <taxon>Craniata</taxon>
        <taxon>Vertebrata</taxon>
        <taxon>Euteleostomi</taxon>
        <taxon>Amphibia</taxon>
        <taxon>Batrachia</taxon>
        <taxon>Anura</taxon>
        <taxon>Neobatrachia</taxon>
        <taxon>Hyloidea</taxon>
        <taxon>Eleutherodactylidae</taxon>
        <taxon>Eleutherodactylinae</taxon>
        <taxon>Eleutherodactylus</taxon>
        <taxon>Eleutherodactylus</taxon>
    </lineage>
</organism>
<name>A0A8J6FDX0_ELECQ</name>